<dbReference type="PANTHER" id="PTHR31657">
    <property type="entry name" value="ETHYLENE-RESPONSIVE TRANSCRIPTION FACTOR ERF061"/>
    <property type="match status" value="1"/>
</dbReference>
<reference evidence="12" key="1">
    <citation type="submission" date="2016-06" db="EMBL/GenBank/DDBJ databases">
        <title>Parallel loss of symbiosis genes in relatives of nitrogen-fixing non-legume Parasponia.</title>
        <authorList>
            <person name="Van Velzen R."/>
            <person name="Holmer R."/>
            <person name="Bu F."/>
            <person name="Rutten L."/>
            <person name="Van Zeijl A."/>
            <person name="Liu W."/>
            <person name="Santuari L."/>
            <person name="Cao Q."/>
            <person name="Sharma T."/>
            <person name="Shen D."/>
            <person name="Roswanjaya Y."/>
            <person name="Wardhani T."/>
            <person name="Kalhor M.S."/>
            <person name="Jansen J."/>
            <person name="Van den Hoogen J."/>
            <person name="Gungor B."/>
            <person name="Hartog M."/>
            <person name="Hontelez J."/>
            <person name="Verver J."/>
            <person name="Yang W.-C."/>
            <person name="Schijlen E."/>
            <person name="Repin R."/>
            <person name="Schilthuizen M."/>
            <person name="Schranz E."/>
            <person name="Heidstra R."/>
            <person name="Miyata K."/>
            <person name="Fedorova E."/>
            <person name="Kohlen W."/>
            <person name="Bisseling T."/>
            <person name="Smit S."/>
            <person name="Geurts R."/>
        </authorList>
    </citation>
    <scope>NUCLEOTIDE SEQUENCE [LARGE SCALE GENOMIC DNA]</scope>
    <source>
        <strain evidence="12">cv. RG33-2</strain>
    </source>
</reference>
<keyword evidence="7" id="KW-0539">Nucleus</keyword>
<dbReference type="PRINTS" id="PR00367">
    <property type="entry name" value="ETHRSPELEMNT"/>
</dbReference>
<evidence type="ECO:0000256" key="3">
    <source>
        <dbReference type="ARBA" id="ARBA00023015"/>
    </source>
</evidence>
<evidence type="ECO:0000313" key="11">
    <source>
        <dbReference type="EMBL" id="POO02835.1"/>
    </source>
</evidence>
<keyword evidence="2" id="KW-0936">Ethylene signaling pathway</keyword>
<feature type="region of interest" description="Disordered" evidence="9">
    <location>
        <begin position="33"/>
        <end position="82"/>
    </location>
</feature>
<evidence type="ECO:0000256" key="7">
    <source>
        <dbReference type="ARBA" id="ARBA00023242"/>
    </source>
</evidence>
<comment type="similarity">
    <text evidence="8">Belongs to the AP2/ERF transcription factor family. ERF subfamily.</text>
</comment>
<keyword evidence="5" id="KW-0010">Activator</keyword>
<evidence type="ECO:0000256" key="9">
    <source>
        <dbReference type="SAM" id="MobiDB-lite"/>
    </source>
</evidence>
<keyword evidence="4" id="KW-0238">DNA-binding</keyword>
<name>A0A2P5FYG4_TREOI</name>
<organism evidence="11 12">
    <name type="scientific">Trema orientale</name>
    <name type="common">Charcoal tree</name>
    <name type="synonym">Celtis orientalis</name>
    <dbReference type="NCBI Taxonomy" id="63057"/>
    <lineage>
        <taxon>Eukaryota</taxon>
        <taxon>Viridiplantae</taxon>
        <taxon>Streptophyta</taxon>
        <taxon>Embryophyta</taxon>
        <taxon>Tracheophyta</taxon>
        <taxon>Spermatophyta</taxon>
        <taxon>Magnoliopsida</taxon>
        <taxon>eudicotyledons</taxon>
        <taxon>Gunneridae</taxon>
        <taxon>Pentapetalae</taxon>
        <taxon>rosids</taxon>
        <taxon>fabids</taxon>
        <taxon>Rosales</taxon>
        <taxon>Cannabaceae</taxon>
        <taxon>Trema</taxon>
    </lineage>
</organism>
<dbReference type="Pfam" id="PF00847">
    <property type="entry name" value="AP2"/>
    <property type="match status" value="1"/>
</dbReference>
<feature type="region of interest" description="Disordered" evidence="9">
    <location>
        <begin position="277"/>
        <end position="337"/>
    </location>
</feature>
<dbReference type="EMBL" id="JXTC01000004">
    <property type="protein sequence ID" value="POO02835.1"/>
    <property type="molecule type" value="Genomic_DNA"/>
</dbReference>
<sequence length="353" mass="38719">MAAAIDIYSSSQTQVFSDPFREELMKALEPFMKSASPVSPSTPSSSSSSSSSSYPSCSYSPVSSTQPKLYPETQGFSTQMGFEPQTGSLGLNQLTPSQILQIQAQIYFQQQQQQKQQMAAIAKTTVHNQWQSQNTQTLNYLSPKAIPMKHVGTPPKPNKLYRGVRQRHWGKWVAEIRLPKNRTRLWLGTFDTAEEAALAYDKAAYKLRGEFARLNFPHLRHEGAHVSGDFGNYKPLHSSVDAKLQAICQNLANNSQKQGNSGESCSEAEVKPTIVPAPLEAKVVSDNSSNGEPKAELEASSSSSPLSDESSAGSSSPESDVTLLDFSSDSHWDDTQSFELGKYPSVEIDWDAL</sequence>
<comment type="caution">
    <text evidence="11">The sequence shown here is derived from an EMBL/GenBank/DDBJ whole genome shotgun (WGS) entry which is preliminary data.</text>
</comment>
<evidence type="ECO:0000256" key="6">
    <source>
        <dbReference type="ARBA" id="ARBA00023163"/>
    </source>
</evidence>
<protein>
    <submittedName>
        <fullName evidence="11">AP2/ERF transcription factor</fullName>
    </submittedName>
</protein>
<proteinExistence type="inferred from homology"/>
<dbReference type="AlphaFoldDB" id="A0A2P5FYG4"/>
<dbReference type="PANTHER" id="PTHR31657:SF78">
    <property type="entry name" value="ETHYLENE-RESPONSIVE TRANSCRIPTION FACTOR ERF060"/>
    <property type="match status" value="1"/>
</dbReference>
<feature type="compositionally biased region" description="Low complexity" evidence="9">
    <location>
        <begin position="298"/>
        <end position="320"/>
    </location>
</feature>
<dbReference type="STRING" id="63057.A0A2P5FYG4"/>
<evidence type="ECO:0000259" key="10">
    <source>
        <dbReference type="PROSITE" id="PS51032"/>
    </source>
</evidence>
<evidence type="ECO:0000256" key="8">
    <source>
        <dbReference type="ARBA" id="ARBA00024343"/>
    </source>
</evidence>
<dbReference type="GO" id="GO:0005634">
    <property type="term" value="C:nucleus"/>
    <property type="evidence" value="ECO:0007669"/>
    <property type="project" value="UniProtKB-SubCell"/>
</dbReference>
<evidence type="ECO:0000313" key="12">
    <source>
        <dbReference type="Proteomes" id="UP000237000"/>
    </source>
</evidence>
<keyword evidence="3" id="KW-0805">Transcription regulation</keyword>
<dbReference type="Proteomes" id="UP000237000">
    <property type="component" value="Unassembled WGS sequence"/>
</dbReference>
<dbReference type="GO" id="GO:0003700">
    <property type="term" value="F:DNA-binding transcription factor activity"/>
    <property type="evidence" value="ECO:0007669"/>
    <property type="project" value="InterPro"/>
</dbReference>
<comment type="subcellular location">
    <subcellularLocation>
        <location evidence="1">Nucleus</location>
    </subcellularLocation>
</comment>
<dbReference type="GO" id="GO:0000976">
    <property type="term" value="F:transcription cis-regulatory region binding"/>
    <property type="evidence" value="ECO:0007669"/>
    <property type="project" value="UniProtKB-ARBA"/>
</dbReference>
<dbReference type="InterPro" id="IPR036955">
    <property type="entry name" value="AP2/ERF_dom_sf"/>
</dbReference>
<dbReference type="CDD" id="cd00018">
    <property type="entry name" value="AP2"/>
    <property type="match status" value="1"/>
</dbReference>
<dbReference type="InterPro" id="IPR001471">
    <property type="entry name" value="AP2/ERF_dom"/>
</dbReference>
<dbReference type="Gene3D" id="3.30.730.10">
    <property type="entry name" value="AP2/ERF domain"/>
    <property type="match status" value="1"/>
</dbReference>
<dbReference type="OrthoDB" id="663856at2759"/>
<gene>
    <name evidence="11" type="primary">TorERF37</name>
    <name evidence="11" type="ORF">TorRG33x02_018210</name>
</gene>
<feature type="compositionally biased region" description="Low complexity" evidence="9">
    <location>
        <begin position="34"/>
        <end position="65"/>
    </location>
</feature>
<keyword evidence="12" id="KW-1185">Reference proteome</keyword>
<feature type="domain" description="AP2/ERF" evidence="10">
    <location>
        <begin position="160"/>
        <end position="217"/>
    </location>
</feature>
<dbReference type="InterPro" id="IPR016177">
    <property type="entry name" value="DNA-bd_dom_sf"/>
</dbReference>
<dbReference type="SMART" id="SM00380">
    <property type="entry name" value="AP2"/>
    <property type="match status" value="1"/>
</dbReference>
<dbReference type="InterPro" id="IPR051758">
    <property type="entry name" value="ERF/AP2-like"/>
</dbReference>
<dbReference type="GO" id="GO:0009873">
    <property type="term" value="P:ethylene-activated signaling pathway"/>
    <property type="evidence" value="ECO:0007669"/>
    <property type="project" value="UniProtKB-KW"/>
</dbReference>
<keyword evidence="6" id="KW-0804">Transcription</keyword>
<dbReference type="InParanoid" id="A0A2P5FYG4"/>
<dbReference type="FunFam" id="3.30.730.10:FF:000001">
    <property type="entry name" value="Ethylene-responsive transcription factor 2"/>
    <property type="match status" value="1"/>
</dbReference>
<evidence type="ECO:0000256" key="2">
    <source>
        <dbReference type="ARBA" id="ARBA00022745"/>
    </source>
</evidence>
<accession>A0A2P5FYG4</accession>
<dbReference type="SUPFAM" id="SSF54171">
    <property type="entry name" value="DNA-binding domain"/>
    <property type="match status" value="1"/>
</dbReference>
<evidence type="ECO:0000256" key="5">
    <source>
        <dbReference type="ARBA" id="ARBA00023159"/>
    </source>
</evidence>
<evidence type="ECO:0000256" key="1">
    <source>
        <dbReference type="ARBA" id="ARBA00004123"/>
    </source>
</evidence>
<evidence type="ECO:0000256" key="4">
    <source>
        <dbReference type="ARBA" id="ARBA00023125"/>
    </source>
</evidence>
<dbReference type="PROSITE" id="PS51032">
    <property type="entry name" value="AP2_ERF"/>
    <property type="match status" value="1"/>
</dbReference>